<sequence length="287" mass="31749">MNSKIFNKQMYKDMFFVALGSLVATLGVNLFLVNANLLSAGLSGITLIVQYVTGFPAGYLFFILNIPLFILSYKKLNKRFTFLSLIGGVTFSIGLIVTDPLTNVIKIDDIMLLSMYGGVISGIGYGIVFSNRGSTGGLDIISAYIKKKYDSFDIGSISFVVNCIIVLVSIFFFGASSALYTLFSMYITSYLLDKVMKGFNKNKMILIISEKEDRVSNNIMEKLGRSVTFLYGKGGYKKQEKRILYCVVSLRQLPKLKYLVREIDGNAFISILDAAEVQGAGFNGSFL</sequence>
<dbReference type="InterPro" id="IPR003740">
    <property type="entry name" value="YitT"/>
</dbReference>
<keyword evidence="4 6" id="KW-1133">Transmembrane helix</keyword>
<comment type="subcellular location">
    <subcellularLocation>
        <location evidence="1">Cell membrane</location>
        <topology evidence="1">Multi-pass membrane protein</topology>
    </subcellularLocation>
</comment>
<keyword evidence="5 6" id="KW-0472">Membrane</keyword>
<comment type="caution">
    <text evidence="8">The sequence shown here is derived from an EMBL/GenBank/DDBJ whole genome shotgun (WGS) entry which is preliminary data.</text>
</comment>
<keyword evidence="3 6" id="KW-0812">Transmembrane</keyword>
<organism evidence="8 9">
    <name type="scientific">Clostridium oceanicum</name>
    <dbReference type="NCBI Taxonomy" id="1543"/>
    <lineage>
        <taxon>Bacteria</taxon>
        <taxon>Bacillati</taxon>
        <taxon>Bacillota</taxon>
        <taxon>Clostridia</taxon>
        <taxon>Eubacteriales</taxon>
        <taxon>Clostridiaceae</taxon>
        <taxon>Clostridium</taxon>
    </lineage>
</organism>
<evidence type="ECO:0000256" key="2">
    <source>
        <dbReference type="ARBA" id="ARBA00022475"/>
    </source>
</evidence>
<evidence type="ECO:0000256" key="1">
    <source>
        <dbReference type="ARBA" id="ARBA00004651"/>
    </source>
</evidence>
<protein>
    <submittedName>
        <fullName evidence="8">YitT family protein</fullName>
    </submittedName>
</protein>
<dbReference type="InterPro" id="IPR019264">
    <property type="entry name" value="DUF2179"/>
</dbReference>
<evidence type="ECO:0000256" key="6">
    <source>
        <dbReference type="SAM" id="Phobius"/>
    </source>
</evidence>
<evidence type="ECO:0000256" key="3">
    <source>
        <dbReference type="ARBA" id="ARBA00022692"/>
    </source>
</evidence>
<dbReference type="EMBL" id="BAAACG010000008">
    <property type="protein sequence ID" value="GAA0738235.1"/>
    <property type="molecule type" value="Genomic_DNA"/>
</dbReference>
<feature type="domain" description="DUF2179" evidence="7">
    <location>
        <begin position="225"/>
        <end position="279"/>
    </location>
</feature>
<dbReference type="PANTHER" id="PTHR33545:SF5">
    <property type="entry name" value="UPF0750 MEMBRANE PROTEIN YITT"/>
    <property type="match status" value="1"/>
</dbReference>
<evidence type="ECO:0000313" key="9">
    <source>
        <dbReference type="Proteomes" id="UP001501510"/>
    </source>
</evidence>
<evidence type="ECO:0000256" key="5">
    <source>
        <dbReference type="ARBA" id="ARBA00023136"/>
    </source>
</evidence>
<dbReference type="Proteomes" id="UP001501510">
    <property type="component" value="Unassembled WGS sequence"/>
</dbReference>
<evidence type="ECO:0000256" key="4">
    <source>
        <dbReference type="ARBA" id="ARBA00022989"/>
    </source>
</evidence>
<name>A0ABP3ULT6_9CLOT</name>
<dbReference type="Gene3D" id="3.30.70.120">
    <property type="match status" value="1"/>
</dbReference>
<dbReference type="CDD" id="cd16380">
    <property type="entry name" value="YitT_C"/>
    <property type="match status" value="1"/>
</dbReference>
<reference evidence="9" key="1">
    <citation type="journal article" date="2019" name="Int. J. Syst. Evol. Microbiol.">
        <title>The Global Catalogue of Microorganisms (GCM) 10K type strain sequencing project: providing services to taxonomists for standard genome sequencing and annotation.</title>
        <authorList>
            <consortium name="The Broad Institute Genomics Platform"/>
            <consortium name="The Broad Institute Genome Sequencing Center for Infectious Disease"/>
            <person name="Wu L."/>
            <person name="Ma J."/>
        </authorList>
    </citation>
    <scope>NUCLEOTIDE SEQUENCE [LARGE SCALE GENOMIC DNA]</scope>
    <source>
        <strain evidence="9">JCM 1407</strain>
    </source>
</reference>
<dbReference type="InterPro" id="IPR015867">
    <property type="entry name" value="N-reg_PII/ATP_PRibTrfase_C"/>
</dbReference>
<feature type="transmembrane region" description="Helical" evidence="6">
    <location>
        <begin position="54"/>
        <end position="73"/>
    </location>
</feature>
<evidence type="ECO:0000259" key="7">
    <source>
        <dbReference type="Pfam" id="PF10035"/>
    </source>
</evidence>
<dbReference type="PIRSF" id="PIRSF006483">
    <property type="entry name" value="Membrane_protein_YitT"/>
    <property type="match status" value="1"/>
</dbReference>
<keyword evidence="2" id="KW-1003">Cell membrane</keyword>
<feature type="transmembrane region" description="Helical" evidence="6">
    <location>
        <begin position="80"/>
        <end position="98"/>
    </location>
</feature>
<keyword evidence="9" id="KW-1185">Reference proteome</keyword>
<dbReference type="InterPro" id="IPR051461">
    <property type="entry name" value="UPF0750_membrane"/>
</dbReference>
<feature type="transmembrane region" description="Helical" evidence="6">
    <location>
        <begin position="151"/>
        <end position="172"/>
    </location>
</feature>
<dbReference type="Pfam" id="PF10035">
    <property type="entry name" value="DUF2179"/>
    <property type="match status" value="1"/>
</dbReference>
<dbReference type="Pfam" id="PF02588">
    <property type="entry name" value="YitT_membrane"/>
    <property type="match status" value="1"/>
</dbReference>
<proteinExistence type="predicted"/>
<dbReference type="RefSeq" id="WP_343760502.1">
    <property type="nucleotide sequence ID" value="NZ_BAAACG010000008.1"/>
</dbReference>
<accession>A0ABP3ULT6</accession>
<feature type="transmembrane region" description="Helical" evidence="6">
    <location>
        <begin position="110"/>
        <end position="130"/>
    </location>
</feature>
<dbReference type="PANTHER" id="PTHR33545">
    <property type="entry name" value="UPF0750 MEMBRANE PROTEIN YITT-RELATED"/>
    <property type="match status" value="1"/>
</dbReference>
<evidence type="ECO:0000313" key="8">
    <source>
        <dbReference type="EMBL" id="GAA0738235.1"/>
    </source>
</evidence>
<gene>
    <name evidence="8" type="ORF">GCM10008906_15400</name>
</gene>